<keyword evidence="1" id="KW-0472">Membrane</keyword>
<dbReference type="AlphaFoldDB" id="L0HFB8"/>
<keyword evidence="3" id="KW-1185">Reference proteome</keyword>
<evidence type="ECO:0000256" key="1">
    <source>
        <dbReference type="SAM" id="Phobius"/>
    </source>
</evidence>
<reference evidence="3" key="1">
    <citation type="submission" date="2011-12" db="EMBL/GenBank/DDBJ databases">
        <title>Complete sequence of Methanoregula formicicum SMSP.</title>
        <authorList>
            <person name="Lucas S."/>
            <person name="Han J."/>
            <person name="Lapidus A."/>
            <person name="Cheng J.-F."/>
            <person name="Goodwin L."/>
            <person name="Pitluck S."/>
            <person name="Peters L."/>
            <person name="Ovchinnikova G."/>
            <person name="Teshima H."/>
            <person name="Detter J.C."/>
            <person name="Han C."/>
            <person name="Tapia R."/>
            <person name="Land M."/>
            <person name="Hauser L."/>
            <person name="Kyrpides N."/>
            <person name="Ivanova N."/>
            <person name="Pagani I."/>
            <person name="Imachi H."/>
            <person name="Tamaki H."/>
            <person name="Sekiguchi Y."/>
            <person name="Kamagata Y."/>
            <person name="Cadillo-Quiroz H."/>
            <person name="Zinder S."/>
            <person name="Liu W.-T."/>
            <person name="Woyke T."/>
        </authorList>
    </citation>
    <scope>NUCLEOTIDE SEQUENCE [LARGE SCALE GENOMIC DNA]</scope>
    <source>
        <strain evidence="3">DSM 22288 / NBRC 105244 / SMSP</strain>
    </source>
</reference>
<keyword evidence="1" id="KW-0812">Transmembrane</keyword>
<reference evidence="2 3" key="2">
    <citation type="journal article" date="2014" name="Genome Announc.">
        <title>Complete Genome Sequence of Methanoregula formicica SMSPT, a Mesophilic Hydrogenotrophic Methanogen Isolated from a Methanogenic Upflow Anaerobic Sludge Blanket Reactor.</title>
        <authorList>
            <person name="Yamamoto K."/>
            <person name="Tamaki H."/>
            <person name="Cadillo-Quiroz H."/>
            <person name="Imachi H."/>
            <person name="Kyrpides N."/>
            <person name="Woyke T."/>
            <person name="Goodwin L."/>
            <person name="Zinder S.H."/>
            <person name="Kamagata Y."/>
            <person name="Liu W.T."/>
        </authorList>
    </citation>
    <scope>NUCLEOTIDE SEQUENCE [LARGE SCALE GENOMIC DNA]</scope>
    <source>
        <strain evidence="3">DSM 22288 / NBRC 105244 / SMSP</strain>
    </source>
</reference>
<keyword evidence="1" id="KW-1133">Transmembrane helix</keyword>
<accession>L0HFB8</accession>
<sequence length="101" mass="11732">MAESTTPTWEAVVTWLMFIVTFDTVIVLLIIAPYRCNRMFIETGGEYACELGTGWYFFSALFSFLAFYLGYRFYKTYRILVALINRITGREKIDTPQIVQG</sequence>
<dbReference type="Proteomes" id="UP000010824">
    <property type="component" value="Chromosome"/>
</dbReference>
<dbReference type="EMBL" id="CP003167">
    <property type="protein sequence ID" value="AGB03437.1"/>
    <property type="molecule type" value="Genomic_DNA"/>
</dbReference>
<feature type="transmembrane region" description="Helical" evidence="1">
    <location>
        <begin position="54"/>
        <end position="71"/>
    </location>
</feature>
<dbReference type="STRING" id="593750.Metfor_2437"/>
<proteinExistence type="predicted"/>
<protein>
    <submittedName>
        <fullName evidence="2">Uncharacterized protein</fullName>
    </submittedName>
</protein>
<dbReference type="KEGG" id="mfo:Metfor_2437"/>
<dbReference type="HOGENOM" id="CLU_2285033_0_0_2"/>
<gene>
    <name evidence="2" type="ordered locus">Metfor_2437</name>
</gene>
<evidence type="ECO:0000313" key="3">
    <source>
        <dbReference type="Proteomes" id="UP000010824"/>
    </source>
</evidence>
<feature type="transmembrane region" description="Helical" evidence="1">
    <location>
        <begin position="12"/>
        <end position="34"/>
    </location>
</feature>
<name>L0HFB8_METFS</name>
<dbReference type="GeneID" id="14309829"/>
<dbReference type="InParanoid" id="L0HFB8"/>
<evidence type="ECO:0000313" key="2">
    <source>
        <dbReference type="EMBL" id="AGB03437.1"/>
    </source>
</evidence>
<dbReference type="RefSeq" id="WP_015286399.1">
    <property type="nucleotide sequence ID" value="NC_019943.1"/>
</dbReference>
<organism evidence="2 3">
    <name type="scientific">Methanoregula formicica (strain DSM 22288 / NBRC 105244 / SMSP)</name>
    <dbReference type="NCBI Taxonomy" id="593750"/>
    <lineage>
        <taxon>Archaea</taxon>
        <taxon>Methanobacteriati</taxon>
        <taxon>Methanobacteriota</taxon>
        <taxon>Stenosarchaea group</taxon>
        <taxon>Methanomicrobia</taxon>
        <taxon>Methanomicrobiales</taxon>
        <taxon>Methanoregulaceae</taxon>
        <taxon>Methanoregula</taxon>
    </lineage>
</organism>